<accession>K4AH87</accession>
<dbReference type="HOGENOM" id="CLU_2445032_0_0_1"/>
<keyword evidence="2" id="KW-1185">Reference proteome</keyword>
<name>K4AH87_SETIT</name>
<dbReference type="InParanoid" id="K4AH87"/>
<reference evidence="2" key="1">
    <citation type="journal article" date="2012" name="Nat. Biotechnol.">
        <title>Reference genome sequence of the model plant Setaria.</title>
        <authorList>
            <person name="Bennetzen J.L."/>
            <person name="Schmutz J."/>
            <person name="Wang H."/>
            <person name="Percifield R."/>
            <person name="Hawkins J."/>
            <person name="Pontaroli A.C."/>
            <person name="Estep M."/>
            <person name="Feng L."/>
            <person name="Vaughn J.N."/>
            <person name="Grimwood J."/>
            <person name="Jenkins J."/>
            <person name="Barry K."/>
            <person name="Lindquist E."/>
            <person name="Hellsten U."/>
            <person name="Deshpande S."/>
            <person name="Wang X."/>
            <person name="Wu X."/>
            <person name="Mitros T."/>
            <person name="Triplett J."/>
            <person name="Yang X."/>
            <person name="Ye C.Y."/>
            <person name="Mauro-Herrera M."/>
            <person name="Wang L."/>
            <person name="Li P."/>
            <person name="Sharma M."/>
            <person name="Sharma R."/>
            <person name="Ronald P.C."/>
            <person name="Panaud O."/>
            <person name="Kellogg E.A."/>
            <person name="Brutnell T.P."/>
            <person name="Doust A.N."/>
            <person name="Tuskan G.A."/>
            <person name="Rokhsar D."/>
            <person name="Devos K.M."/>
        </authorList>
    </citation>
    <scope>NUCLEOTIDE SEQUENCE [LARGE SCALE GENOMIC DNA]</scope>
    <source>
        <strain evidence="2">cv. Yugu1</strain>
    </source>
</reference>
<dbReference type="EMBL" id="AGNK02005664">
    <property type="status" value="NOT_ANNOTATED_CDS"/>
    <property type="molecule type" value="Genomic_DNA"/>
</dbReference>
<protein>
    <submittedName>
        <fullName evidence="1">Uncharacterized protein</fullName>
    </submittedName>
</protein>
<sequence>MKKNCLLNGDPMIPEYDQWCSPEPIRQLKKGFRCQKVTIKDTSLHDDAWNCCTKGCRCQRYHYAYLDYIKHIRVSAVTLVKPCVCLLGLF</sequence>
<evidence type="ECO:0000313" key="1">
    <source>
        <dbReference type="EnsemblPlants" id="KQK89337"/>
    </source>
</evidence>
<dbReference type="Proteomes" id="UP000004995">
    <property type="component" value="Unassembled WGS sequence"/>
</dbReference>
<dbReference type="EnsemblPlants" id="KQK89337">
    <property type="protein sequence ID" value="KQK89337"/>
    <property type="gene ID" value="SETIT_038244mg"/>
</dbReference>
<proteinExistence type="predicted"/>
<organism evidence="1 2">
    <name type="scientific">Setaria italica</name>
    <name type="common">Foxtail millet</name>
    <name type="synonym">Panicum italicum</name>
    <dbReference type="NCBI Taxonomy" id="4555"/>
    <lineage>
        <taxon>Eukaryota</taxon>
        <taxon>Viridiplantae</taxon>
        <taxon>Streptophyta</taxon>
        <taxon>Embryophyta</taxon>
        <taxon>Tracheophyta</taxon>
        <taxon>Spermatophyta</taxon>
        <taxon>Magnoliopsida</taxon>
        <taxon>Liliopsida</taxon>
        <taxon>Poales</taxon>
        <taxon>Poaceae</taxon>
        <taxon>PACMAD clade</taxon>
        <taxon>Panicoideae</taxon>
        <taxon>Panicodae</taxon>
        <taxon>Paniceae</taxon>
        <taxon>Cenchrinae</taxon>
        <taxon>Setaria</taxon>
    </lineage>
</organism>
<dbReference type="AlphaFoldDB" id="K4AH87"/>
<dbReference type="Gramene" id="KQK89337">
    <property type="protein sequence ID" value="KQK89337"/>
    <property type="gene ID" value="SETIT_038244mg"/>
</dbReference>
<evidence type="ECO:0000313" key="2">
    <source>
        <dbReference type="Proteomes" id="UP000004995"/>
    </source>
</evidence>
<reference evidence="1" key="2">
    <citation type="submission" date="2018-08" db="UniProtKB">
        <authorList>
            <consortium name="EnsemblPlants"/>
        </authorList>
    </citation>
    <scope>IDENTIFICATION</scope>
    <source>
        <strain evidence="1">Yugu1</strain>
    </source>
</reference>